<proteinExistence type="predicted"/>
<name>A0A5C6CUI3_9BACT</name>
<keyword evidence="3" id="KW-1185">Reference proteome</keyword>
<evidence type="ECO:0000256" key="1">
    <source>
        <dbReference type="SAM" id="MobiDB-lite"/>
    </source>
</evidence>
<feature type="region of interest" description="Disordered" evidence="1">
    <location>
        <begin position="44"/>
        <end position="73"/>
    </location>
</feature>
<protein>
    <submittedName>
        <fullName evidence="2">Uncharacterized protein</fullName>
    </submittedName>
</protein>
<organism evidence="2 3">
    <name type="scientific">Novipirellula galeiformis</name>
    <dbReference type="NCBI Taxonomy" id="2528004"/>
    <lineage>
        <taxon>Bacteria</taxon>
        <taxon>Pseudomonadati</taxon>
        <taxon>Planctomycetota</taxon>
        <taxon>Planctomycetia</taxon>
        <taxon>Pirellulales</taxon>
        <taxon>Pirellulaceae</taxon>
        <taxon>Novipirellula</taxon>
    </lineage>
</organism>
<feature type="compositionally biased region" description="Low complexity" evidence="1">
    <location>
        <begin position="44"/>
        <end position="53"/>
    </location>
</feature>
<dbReference type="Proteomes" id="UP000316304">
    <property type="component" value="Unassembled WGS sequence"/>
</dbReference>
<dbReference type="AlphaFoldDB" id="A0A5C6CUI3"/>
<gene>
    <name evidence="2" type="ORF">Pla52o_09200</name>
</gene>
<sequence>MQNAEENELPLCKHGRYDSLQSQALTSQTKLHPRCHCMQTATSGGLSKLGSVSSKHDPSNPPNRRRGDCSPPPISTRVMFAVIHRFAGVTRFCSDQPRATTMAEQRNCYAADMGKRFPLAGSKRDFPLFSVYN</sequence>
<evidence type="ECO:0000313" key="3">
    <source>
        <dbReference type="Proteomes" id="UP000316304"/>
    </source>
</evidence>
<reference evidence="2 3" key="1">
    <citation type="submission" date="2019-02" db="EMBL/GenBank/DDBJ databases">
        <title>Deep-cultivation of Planctomycetes and their phenomic and genomic characterization uncovers novel biology.</title>
        <authorList>
            <person name="Wiegand S."/>
            <person name="Jogler M."/>
            <person name="Boedeker C."/>
            <person name="Pinto D."/>
            <person name="Vollmers J."/>
            <person name="Rivas-Marin E."/>
            <person name="Kohn T."/>
            <person name="Peeters S.H."/>
            <person name="Heuer A."/>
            <person name="Rast P."/>
            <person name="Oberbeckmann S."/>
            <person name="Bunk B."/>
            <person name="Jeske O."/>
            <person name="Meyerdierks A."/>
            <person name="Storesund J.E."/>
            <person name="Kallscheuer N."/>
            <person name="Luecker S."/>
            <person name="Lage O.M."/>
            <person name="Pohl T."/>
            <person name="Merkel B.J."/>
            <person name="Hornburger P."/>
            <person name="Mueller R.-W."/>
            <person name="Bruemmer F."/>
            <person name="Labrenz M."/>
            <person name="Spormann A.M."/>
            <person name="Op Den Camp H."/>
            <person name="Overmann J."/>
            <person name="Amann R."/>
            <person name="Jetten M.S.M."/>
            <person name="Mascher T."/>
            <person name="Medema M.H."/>
            <person name="Devos D.P."/>
            <person name="Kaster A.-K."/>
            <person name="Ovreas L."/>
            <person name="Rohde M."/>
            <person name="Galperin M.Y."/>
            <person name="Jogler C."/>
        </authorList>
    </citation>
    <scope>NUCLEOTIDE SEQUENCE [LARGE SCALE GENOMIC DNA]</scope>
    <source>
        <strain evidence="2 3">Pla52o</strain>
    </source>
</reference>
<accession>A0A5C6CUI3</accession>
<comment type="caution">
    <text evidence="2">The sequence shown here is derived from an EMBL/GenBank/DDBJ whole genome shotgun (WGS) entry which is preliminary data.</text>
</comment>
<evidence type="ECO:0000313" key="2">
    <source>
        <dbReference type="EMBL" id="TWU27061.1"/>
    </source>
</evidence>
<dbReference type="EMBL" id="SJPT01000001">
    <property type="protein sequence ID" value="TWU27061.1"/>
    <property type="molecule type" value="Genomic_DNA"/>
</dbReference>